<organism evidence="1 2">
    <name type="scientific">Portunus trituberculatus</name>
    <name type="common">Swimming crab</name>
    <name type="synonym">Neptunus trituberculatus</name>
    <dbReference type="NCBI Taxonomy" id="210409"/>
    <lineage>
        <taxon>Eukaryota</taxon>
        <taxon>Metazoa</taxon>
        <taxon>Ecdysozoa</taxon>
        <taxon>Arthropoda</taxon>
        <taxon>Crustacea</taxon>
        <taxon>Multicrustacea</taxon>
        <taxon>Malacostraca</taxon>
        <taxon>Eumalacostraca</taxon>
        <taxon>Eucarida</taxon>
        <taxon>Decapoda</taxon>
        <taxon>Pleocyemata</taxon>
        <taxon>Brachyura</taxon>
        <taxon>Eubrachyura</taxon>
        <taxon>Portunoidea</taxon>
        <taxon>Portunidae</taxon>
        <taxon>Portuninae</taxon>
        <taxon>Portunus</taxon>
    </lineage>
</organism>
<dbReference type="AlphaFoldDB" id="A0A5B7IRZ8"/>
<proteinExistence type="predicted"/>
<evidence type="ECO:0000313" key="1">
    <source>
        <dbReference type="EMBL" id="MPC87440.1"/>
    </source>
</evidence>
<gene>
    <name evidence="1" type="ORF">E2C01_082302</name>
</gene>
<evidence type="ECO:0000313" key="2">
    <source>
        <dbReference type="Proteomes" id="UP000324222"/>
    </source>
</evidence>
<comment type="caution">
    <text evidence="1">The sequence shown here is derived from an EMBL/GenBank/DDBJ whole genome shotgun (WGS) entry which is preliminary data.</text>
</comment>
<sequence length="132" mass="14870">MSDNTVNIIKSCANERVRRHGYRNSVTSFAALSTNAEHVLRIPASLSGSPVDDAFAMQELESRGNLGAVETRPELIKAAAVLDVEHEVATRQVLHHEEEVTLWKKKKRVAFDHYQGKVENKLFCGWKRSNNL</sequence>
<reference evidence="1 2" key="1">
    <citation type="submission" date="2019-05" db="EMBL/GenBank/DDBJ databases">
        <title>Another draft genome of Portunus trituberculatus and its Hox gene families provides insights of decapod evolution.</title>
        <authorList>
            <person name="Jeong J.-H."/>
            <person name="Song I."/>
            <person name="Kim S."/>
            <person name="Choi T."/>
            <person name="Kim D."/>
            <person name="Ryu S."/>
            <person name="Kim W."/>
        </authorList>
    </citation>
    <scope>NUCLEOTIDE SEQUENCE [LARGE SCALE GENOMIC DNA]</scope>
    <source>
        <tissue evidence="1">Muscle</tissue>
    </source>
</reference>
<protein>
    <submittedName>
        <fullName evidence="1">Uncharacterized protein</fullName>
    </submittedName>
</protein>
<dbReference type="Proteomes" id="UP000324222">
    <property type="component" value="Unassembled WGS sequence"/>
</dbReference>
<name>A0A5B7IRZ8_PORTR</name>
<dbReference type="EMBL" id="VSRR010074511">
    <property type="protein sequence ID" value="MPC87440.1"/>
    <property type="molecule type" value="Genomic_DNA"/>
</dbReference>
<keyword evidence="2" id="KW-1185">Reference proteome</keyword>
<accession>A0A5B7IRZ8</accession>